<accession>A0A7W8HIC5</accession>
<proteinExistence type="predicted"/>
<organism evidence="1 2">
    <name type="scientific">Quisquiliibacterium transsilvanicum</name>
    <dbReference type="NCBI Taxonomy" id="1549638"/>
    <lineage>
        <taxon>Bacteria</taxon>
        <taxon>Pseudomonadati</taxon>
        <taxon>Pseudomonadota</taxon>
        <taxon>Betaproteobacteria</taxon>
        <taxon>Burkholderiales</taxon>
        <taxon>Burkholderiaceae</taxon>
        <taxon>Quisquiliibacterium</taxon>
    </lineage>
</organism>
<dbReference type="EMBL" id="JACHGB010000005">
    <property type="protein sequence ID" value="MBB5272611.1"/>
    <property type="molecule type" value="Genomic_DNA"/>
</dbReference>
<evidence type="ECO:0000313" key="1">
    <source>
        <dbReference type="EMBL" id="MBB5272611.1"/>
    </source>
</evidence>
<comment type="caution">
    <text evidence="1">The sequence shown here is derived from an EMBL/GenBank/DDBJ whole genome shotgun (WGS) entry which is preliminary data.</text>
</comment>
<reference evidence="1 2" key="1">
    <citation type="submission" date="2020-08" db="EMBL/GenBank/DDBJ databases">
        <title>Genomic Encyclopedia of Type Strains, Phase IV (KMG-IV): sequencing the most valuable type-strain genomes for metagenomic binning, comparative biology and taxonomic classification.</title>
        <authorList>
            <person name="Goeker M."/>
        </authorList>
    </citation>
    <scope>NUCLEOTIDE SEQUENCE [LARGE SCALE GENOMIC DNA]</scope>
    <source>
        <strain evidence="1 2">DSM 29781</strain>
    </source>
</reference>
<name>A0A7W8HIC5_9BURK</name>
<sequence length="61" mass="6292">MPAAFTARSTPTHAPHAAVACALVKRGSPSRCPVPAALETFGFPAVPSLAVRGPQDRHTQS</sequence>
<keyword evidence="2" id="KW-1185">Reference proteome</keyword>
<dbReference type="AlphaFoldDB" id="A0A7W8HIC5"/>
<evidence type="ECO:0000313" key="2">
    <source>
        <dbReference type="Proteomes" id="UP000532440"/>
    </source>
</evidence>
<protein>
    <submittedName>
        <fullName evidence="1">Uncharacterized protein</fullName>
    </submittedName>
</protein>
<gene>
    <name evidence="1" type="ORF">HNQ70_002634</name>
</gene>
<dbReference type="Proteomes" id="UP000532440">
    <property type="component" value="Unassembled WGS sequence"/>
</dbReference>